<gene>
    <name evidence="1" type="ORF">QVD17_31991</name>
</gene>
<comment type="caution">
    <text evidence="1">The sequence shown here is derived from an EMBL/GenBank/DDBJ whole genome shotgun (WGS) entry which is preliminary data.</text>
</comment>
<evidence type="ECO:0000313" key="1">
    <source>
        <dbReference type="EMBL" id="KAK1416202.1"/>
    </source>
</evidence>
<protein>
    <submittedName>
        <fullName evidence="1">Uncharacterized protein</fullName>
    </submittedName>
</protein>
<evidence type="ECO:0000313" key="2">
    <source>
        <dbReference type="Proteomes" id="UP001229421"/>
    </source>
</evidence>
<name>A0AAD8K8T8_TARER</name>
<keyword evidence="2" id="KW-1185">Reference proteome</keyword>
<sequence length="66" mass="7540">MLTTREKGFVFQFISTSTLFSLQFLSKPIQILFQFVSSSLTVYQSSSDLATTIWGKRTECMKSAQF</sequence>
<dbReference type="AlphaFoldDB" id="A0AAD8K8T8"/>
<dbReference type="EMBL" id="JAUHHV010000008">
    <property type="protein sequence ID" value="KAK1416202.1"/>
    <property type="molecule type" value="Genomic_DNA"/>
</dbReference>
<dbReference type="Proteomes" id="UP001229421">
    <property type="component" value="Unassembled WGS sequence"/>
</dbReference>
<organism evidence="1 2">
    <name type="scientific">Tagetes erecta</name>
    <name type="common">African marigold</name>
    <dbReference type="NCBI Taxonomy" id="13708"/>
    <lineage>
        <taxon>Eukaryota</taxon>
        <taxon>Viridiplantae</taxon>
        <taxon>Streptophyta</taxon>
        <taxon>Embryophyta</taxon>
        <taxon>Tracheophyta</taxon>
        <taxon>Spermatophyta</taxon>
        <taxon>Magnoliopsida</taxon>
        <taxon>eudicotyledons</taxon>
        <taxon>Gunneridae</taxon>
        <taxon>Pentapetalae</taxon>
        <taxon>asterids</taxon>
        <taxon>campanulids</taxon>
        <taxon>Asterales</taxon>
        <taxon>Asteraceae</taxon>
        <taxon>Asteroideae</taxon>
        <taxon>Heliantheae alliance</taxon>
        <taxon>Tageteae</taxon>
        <taxon>Tagetes</taxon>
    </lineage>
</organism>
<proteinExistence type="predicted"/>
<accession>A0AAD8K8T8</accession>
<reference evidence="1" key="1">
    <citation type="journal article" date="2023" name="bioRxiv">
        <title>Improved chromosome-level genome assembly for marigold (Tagetes erecta).</title>
        <authorList>
            <person name="Jiang F."/>
            <person name="Yuan L."/>
            <person name="Wang S."/>
            <person name="Wang H."/>
            <person name="Xu D."/>
            <person name="Wang A."/>
            <person name="Fan W."/>
        </authorList>
    </citation>
    <scope>NUCLEOTIDE SEQUENCE</scope>
    <source>
        <strain evidence="1">WSJ</strain>
        <tissue evidence="1">Leaf</tissue>
    </source>
</reference>